<comment type="similarity">
    <text evidence="3">Belongs to the peptidase M1 family.</text>
</comment>
<dbReference type="InterPro" id="IPR011989">
    <property type="entry name" value="ARM-like"/>
</dbReference>
<dbReference type="CDD" id="cd09603">
    <property type="entry name" value="M1_APN_like"/>
    <property type="match status" value="1"/>
</dbReference>
<dbReference type="RefSeq" id="WP_160844261.1">
    <property type="nucleotide sequence ID" value="NZ_WVHT01000003.1"/>
</dbReference>
<feature type="domain" description="Aminopeptidase N-like N-terminal" evidence="13">
    <location>
        <begin position="46"/>
        <end position="235"/>
    </location>
</feature>
<reference evidence="14 15" key="1">
    <citation type="submission" date="2019-11" db="EMBL/GenBank/DDBJ databases">
        <title>Pedobacter sp. HMF7647 Genome sequencing and assembly.</title>
        <authorList>
            <person name="Kang H."/>
            <person name="Kim H."/>
            <person name="Joh K."/>
        </authorList>
    </citation>
    <scope>NUCLEOTIDE SEQUENCE [LARGE SCALE GENOMIC DNA]</scope>
    <source>
        <strain evidence="14 15">HMF7647</strain>
    </source>
</reference>
<dbReference type="GO" id="GO:0070006">
    <property type="term" value="F:metalloaminopeptidase activity"/>
    <property type="evidence" value="ECO:0007669"/>
    <property type="project" value="TreeGrafter"/>
</dbReference>
<evidence type="ECO:0000256" key="6">
    <source>
        <dbReference type="ARBA" id="ARBA00022438"/>
    </source>
</evidence>
<dbReference type="Gene3D" id="1.10.390.10">
    <property type="entry name" value="Neutral Protease Domain 2"/>
    <property type="match status" value="1"/>
</dbReference>
<evidence type="ECO:0000256" key="9">
    <source>
        <dbReference type="ARBA" id="ARBA00022801"/>
    </source>
</evidence>
<dbReference type="PANTHER" id="PTHR11533">
    <property type="entry name" value="PROTEASE M1 ZINC METALLOPROTEASE"/>
    <property type="match status" value="1"/>
</dbReference>
<dbReference type="EC" id="3.4.11.2" evidence="4"/>
<keyword evidence="10" id="KW-0862">Zinc</keyword>
<keyword evidence="9" id="KW-0378">Hydrolase</keyword>
<keyword evidence="7" id="KW-0645">Protease</keyword>
<evidence type="ECO:0000259" key="13">
    <source>
        <dbReference type="Pfam" id="PF17900"/>
    </source>
</evidence>
<dbReference type="PANTHER" id="PTHR11533:SF174">
    <property type="entry name" value="PUROMYCIN-SENSITIVE AMINOPEPTIDASE-RELATED"/>
    <property type="match status" value="1"/>
</dbReference>
<dbReference type="InterPro" id="IPR038438">
    <property type="entry name" value="PepN_Ig-like_sf"/>
</dbReference>
<dbReference type="InterPro" id="IPR016024">
    <property type="entry name" value="ARM-type_fold"/>
</dbReference>
<evidence type="ECO:0000256" key="1">
    <source>
        <dbReference type="ARBA" id="ARBA00000098"/>
    </source>
</evidence>
<dbReference type="InterPro" id="IPR042097">
    <property type="entry name" value="Aminopeptidase_N-like_N_sf"/>
</dbReference>
<evidence type="ECO:0000256" key="3">
    <source>
        <dbReference type="ARBA" id="ARBA00010136"/>
    </source>
</evidence>
<dbReference type="GO" id="GO:0008270">
    <property type="term" value="F:zinc ion binding"/>
    <property type="evidence" value="ECO:0007669"/>
    <property type="project" value="InterPro"/>
</dbReference>
<dbReference type="SUPFAM" id="SSF55486">
    <property type="entry name" value="Metalloproteases ('zincins'), catalytic domain"/>
    <property type="match status" value="1"/>
</dbReference>
<keyword evidence="6" id="KW-0031">Aminopeptidase</keyword>
<dbReference type="GO" id="GO:0043171">
    <property type="term" value="P:peptide catabolic process"/>
    <property type="evidence" value="ECO:0007669"/>
    <property type="project" value="TreeGrafter"/>
</dbReference>
<dbReference type="GO" id="GO:0005737">
    <property type="term" value="C:cytoplasm"/>
    <property type="evidence" value="ECO:0007669"/>
    <property type="project" value="TreeGrafter"/>
</dbReference>
<dbReference type="Pfam" id="PF01433">
    <property type="entry name" value="Peptidase_M1"/>
    <property type="match status" value="1"/>
</dbReference>
<dbReference type="InterPro" id="IPR001930">
    <property type="entry name" value="Peptidase_M1"/>
</dbReference>
<dbReference type="SUPFAM" id="SSF48371">
    <property type="entry name" value="ARM repeat"/>
    <property type="match status" value="1"/>
</dbReference>
<name>A0A7K1Y916_9SPHI</name>
<dbReference type="Pfam" id="PF17900">
    <property type="entry name" value="Peptidase_M1_N"/>
    <property type="match status" value="1"/>
</dbReference>
<dbReference type="Gene3D" id="2.60.40.1730">
    <property type="entry name" value="tricorn interacting facor f3 domain"/>
    <property type="match status" value="1"/>
</dbReference>
<evidence type="ECO:0000256" key="5">
    <source>
        <dbReference type="ARBA" id="ARBA00015611"/>
    </source>
</evidence>
<dbReference type="Gene3D" id="1.25.10.10">
    <property type="entry name" value="Leucine-rich Repeat Variant"/>
    <property type="match status" value="1"/>
</dbReference>
<dbReference type="GO" id="GO:0006508">
    <property type="term" value="P:proteolysis"/>
    <property type="evidence" value="ECO:0007669"/>
    <property type="project" value="UniProtKB-KW"/>
</dbReference>
<dbReference type="InterPro" id="IPR050344">
    <property type="entry name" value="Peptidase_M1_aminopeptidases"/>
</dbReference>
<dbReference type="GO" id="GO:0042277">
    <property type="term" value="F:peptide binding"/>
    <property type="evidence" value="ECO:0007669"/>
    <property type="project" value="TreeGrafter"/>
</dbReference>
<evidence type="ECO:0000256" key="7">
    <source>
        <dbReference type="ARBA" id="ARBA00022670"/>
    </source>
</evidence>
<proteinExistence type="inferred from homology"/>
<evidence type="ECO:0000313" key="14">
    <source>
        <dbReference type="EMBL" id="MXV51093.1"/>
    </source>
</evidence>
<protein>
    <recommendedName>
        <fullName evidence="5">Aminopeptidase N</fullName>
        <ecNumber evidence="4">3.4.11.2</ecNumber>
    </recommendedName>
</protein>
<dbReference type="Gene3D" id="2.60.40.1840">
    <property type="match status" value="1"/>
</dbReference>
<evidence type="ECO:0000256" key="11">
    <source>
        <dbReference type="ARBA" id="ARBA00023049"/>
    </source>
</evidence>
<dbReference type="AlphaFoldDB" id="A0A7K1Y916"/>
<comment type="caution">
    <text evidence="14">The sequence shown here is derived from an EMBL/GenBank/DDBJ whole genome shotgun (WGS) entry which is preliminary data.</text>
</comment>
<keyword evidence="11" id="KW-0482">Metalloprotease</keyword>
<dbReference type="InterPro" id="IPR045357">
    <property type="entry name" value="Aminopeptidase_N-like_N"/>
</dbReference>
<evidence type="ECO:0000259" key="12">
    <source>
        <dbReference type="Pfam" id="PF01433"/>
    </source>
</evidence>
<feature type="domain" description="Peptidase M1 membrane alanine aminopeptidase" evidence="12">
    <location>
        <begin position="273"/>
        <end position="481"/>
    </location>
</feature>
<keyword evidence="15" id="KW-1185">Reference proteome</keyword>
<comment type="cofactor">
    <cofactor evidence="2">
        <name>Zn(2+)</name>
        <dbReference type="ChEBI" id="CHEBI:29105"/>
    </cofactor>
</comment>
<evidence type="ECO:0000256" key="8">
    <source>
        <dbReference type="ARBA" id="ARBA00022723"/>
    </source>
</evidence>
<organism evidence="14 15">
    <name type="scientific">Hufsiella arboris</name>
    <dbReference type="NCBI Taxonomy" id="2695275"/>
    <lineage>
        <taxon>Bacteria</taxon>
        <taxon>Pseudomonadati</taxon>
        <taxon>Bacteroidota</taxon>
        <taxon>Sphingobacteriia</taxon>
        <taxon>Sphingobacteriales</taxon>
        <taxon>Sphingobacteriaceae</taxon>
        <taxon>Hufsiella</taxon>
    </lineage>
</organism>
<dbReference type="InterPro" id="IPR014782">
    <property type="entry name" value="Peptidase_M1_dom"/>
</dbReference>
<evidence type="ECO:0000256" key="4">
    <source>
        <dbReference type="ARBA" id="ARBA00012564"/>
    </source>
</evidence>
<gene>
    <name evidence="14" type="ORF">GS399_08935</name>
</gene>
<dbReference type="GO" id="GO:0005615">
    <property type="term" value="C:extracellular space"/>
    <property type="evidence" value="ECO:0007669"/>
    <property type="project" value="TreeGrafter"/>
</dbReference>
<dbReference type="PRINTS" id="PR00756">
    <property type="entry name" value="ALADIPTASE"/>
</dbReference>
<comment type="catalytic activity">
    <reaction evidence="1">
        <text>Release of an N-terminal amino acid, Xaa-|-Yaa- from a peptide, amide or arylamide. Xaa is preferably Ala, but may be most amino acids including Pro (slow action). When a terminal hydrophobic residue is followed by a prolyl residue, the two may be released as an intact Xaa-Pro dipeptide.</text>
        <dbReference type="EC" id="3.4.11.2"/>
    </reaction>
</comment>
<dbReference type="GO" id="GO:0016020">
    <property type="term" value="C:membrane"/>
    <property type="evidence" value="ECO:0007669"/>
    <property type="project" value="TreeGrafter"/>
</dbReference>
<accession>A0A7K1Y916</accession>
<evidence type="ECO:0000256" key="2">
    <source>
        <dbReference type="ARBA" id="ARBA00001947"/>
    </source>
</evidence>
<sequence length="819" mass="91961">MNLKFIKNTSFVCMIASAITLHAQPEKDSTLSVYRATATKLNALVHTKLDVRFDYAKRYLYGKEWVTLKPYAYATDSLTLDAKGMDLKTISLVNGSSLKPLKYAYNGDQIKIKLDRTYAPAESYTVFLDYTAKPNELKVKGSSAINDAKGLYFINPDSAIAGKPVQIWTQGESESSSAWFPTIDKPNQKTTSEINITYPAKYVSLSNGKLVKQVKNANGTRTDTWKMDLPHSPYLFMMAVGNFKIYHDKWKDKEVSYYLEPAFAPYAKQIFGLTPEMIGFFSKKLGVDYPWNKYSQVVVRDYVSGAMENTTATLHGDFVQQTPRELADQYYGTGESVIAHELFHQWFGDYVTTESWSNLTVNESFADFSETIWAEYKYGKDAADAYNHRSMLAYLRTPGNDTKDLVRFHYDDKEDVFDAVTYQKGGRILMMLRNYLGDAVFFKGLNIYLKQNALNNGEAQQLRLALEQASGKDLNWFFNQWYYYHGHPKLTIDYNWDDASKKQQVTIKQTQNGTPFIIPMAIDVYSGGKMSRHLVTVTDSAQTFTFSASAKPDLVNVDGDKLLLCEKIDHKSLGDFAYQYAHAPLYMDRLEAIQAATKKLSAAESKTILQSALKDKFYGLRVEAIKSLKDSKDPAVLASIRTIASGDPNYLVQAEALNAITPLKDESDLPLIRKALTSQSYTVQGSALMALAYQKPDEALQAAKGLEKNSKKSLTEAVTTVYAKYGSEEQLPFIAEKFESAGPQAKINMTPAFINMLGKSSDQPIIKKGIDQLKDLGIKYKSYGIDKFAVTFLNQLKQQKGSDKAIGDYVDAAIAEINK</sequence>
<keyword evidence="8" id="KW-0479">Metal-binding</keyword>
<dbReference type="Proteomes" id="UP000466586">
    <property type="component" value="Unassembled WGS sequence"/>
</dbReference>
<evidence type="ECO:0000313" key="15">
    <source>
        <dbReference type="Proteomes" id="UP000466586"/>
    </source>
</evidence>
<dbReference type="SUPFAM" id="SSF63737">
    <property type="entry name" value="Leukotriene A4 hydrolase N-terminal domain"/>
    <property type="match status" value="1"/>
</dbReference>
<dbReference type="EMBL" id="WVHT01000003">
    <property type="protein sequence ID" value="MXV51093.1"/>
    <property type="molecule type" value="Genomic_DNA"/>
</dbReference>
<dbReference type="InterPro" id="IPR027268">
    <property type="entry name" value="Peptidase_M4/M1_CTD_sf"/>
</dbReference>
<dbReference type="GO" id="GO:0016285">
    <property type="term" value="F:alanyl aminopeptidase activity"/>
    <property type="evidence" value="ECO:0007669"/>
    <property type="project" value="UniProtKB-EC"/>
</dbReference>
<evidence type="ECO:0000256" key="10">
    <source>
        <dbReference type="ARBA" id="ARBA00022833"/>
    </source>
</evidence>